<name>U2WNX2_GEOKU</name>
<comment type="caution">
    <text evidence="1">The sequence shown here is derived from an EMBL/GenBank/DDBJ whole genome shotgun (WGS) entry which is preliminary data.</text>
</comment>
<dbReference type="Proteomes" id="UP000016424">
    <property type="component" value="Unassembled WGS sequence"/>
</dbReference>
<dbReference type="EMBL" id="BASG01000003">
    <property type="protein sequence ID" value="GAD12456.1"/>
    <property type="molecule type" value="Genomic_DNA"/>
</dbReference>
<evidence type="ECO:0000313" key="2">
    <source>
        <dbReference type="Proteomes" id="UP000016424"/>
    </source>
</evidence>
<proteinExistence type="predicted"/>
<sequence>MIWLNTSFSAFSLEQERRRANDICPQSVHCSRGHAAACPVGKRAACRLRQKSSD</sequence>
<evidence type="ECO:0000313" key="1">
    <source>
        <dbReference type="EMBL" id="GAD12456.1"/>
    </source>
</evidence>
<dbReference type="AlphaFoldDB" id="U2WNX2"/>
<accession>U2WNX2</accession>
<protein>
    <submittedName>
        <fullName evidence="1">Uncharacterized protein</fullName>
    </submittedName>
</protein>
<organism evidence="1 2">
    <name type="scientific">Geobacillus kaustophilus GBlys</name>
    <dbReference type="NCBI Taxonomy" id="1337888"/>
    <lineage>
        <taxon>Bacteria</taxon>
        <taxon>Bacillati</taxon>
        <taxon>Bacillota</taxon>
        <taxon>Bacilli</taxon>
        <taxon>Bacillales</taxon>
        <taxon>Anoxybacillaceae</taxon>
        <taxon>Geobacillus</taxon>
        <taxon>Geobacillus thermoleovorans group</taxon>
    </lineage>
</organism>
<gene>
    <name evidence="1" type="ORF">GBL_0673</name>
</gene>
<reference evidence="2" key="1">
    <citation type="journal article" date="2013" name="Genome">
        <title>Draft Genome Sequence of Geobacillus kaustophilus GBlys, a Lysogenic Strain with Bacteriophage phiOH2.</title>
        <authorList>
            <person name="Doi K."/>
            <person name="Mori K."/>
            <person name="Martono H."/>
            <person name="Nagayoshi Y."/>
            <person name="Fujino Y."/>
            <person name="Tashiro K."/>
            <person name="Kuhara S."/>
            <person name="Ohshima T."/>
        </authorList>
    </citation>
    <scope>NUCLEOTIDE SEQUENCE [LARGE SCALE GENOMIC DNA]</scope>
    <source>
        <strain evidence="2">GBlys</strain>
    </source>
</reference>